<gene>
    <name evidence="2" type="ORF">C3747_7g209</name>
</gene>
<evidence type="ECO:0000256" key="1">
    <source>
        <dbReference type="SAM" id="MobiDB-lite"/>
    </source>
</evidence>
<sequence length="202" mass="22523">MWRTCRHKKAEAPQRSGPEKAPWRKAPAVRGAPSFFNGKTAPPHPACGALWPLWGACRPFWASSSKTLMERARAARPHEEPEQRLLHLKLILSVAWRTTRDTLRAFHLALVQAKAMYGIAVWHWGASPASRSTPNSAQYQRSKMISGIPKGSRMEDAVLETEPRPLPDVVLGRRFRCALLCETRGSALRPSAPIVRRPAPGL</sequence>
<protein>
    <submittedName>
        <fullName evidence="2">Uncharacterized protein</fullName>
    </submittedName>
</protein>
<dbReference type="AlphaFoldDB" id="A0A2V2XN72"/>
<dbReference type="EMBL" id="PRFC01000007">
    <property type="protein sequence ID" value="PWV20254.1"/>
    <property type="molecule type" value="Genomic_DNA"/>
</dbReference>
<dbReference type="VEuPathDB" id="TriTrypDB:C3747_7g209"/>
<evidence type="ECO:0000313" key="2">
    <source>
        <dbReference type="EMBL" id="PWV20254.1"/>
    </source>
</evidence>
<name>A0A2V2XN72_TRYCR</name>
<dbReference type="VEuPathDB" id="TriTrypDB:Tc_MARK_2250"/>
<comment type="caution">
    <text evidence="2">The sequence shown here is derived from an EMBL/GenBank/DDBJ whole genome shotgun (WGS) entry which is preliminary data.</text>
</comment>
<feature type="region of interest" description="Disordered" evidence="1">
    <location>
        <begin position="1"/>
        <end position="25"/>
    </location>
</feature>
<dbReference type="VEuPathDB" id="TriTrypDB:TcYC6_0023340"/>
<evidence type="ECO:0000313" key="3">
    <source>
        <dbReference type="Proteomes" id="UP000246078"/>
    </source>
</evidence>
<dbReference type="Proteomes" id="UP000246078">
    <property type="component" value="Unassembled WGS sequence"/>
</dbReference>
<dbReference type="VEuPathDB" id="TriTrypDB:TcG_07039"/>
<accession>A0A2V2XN72</accession>
<organism evidence="2 3">
    <name type="scientific">Trypanosoma cruzi</name>
    <dbReference type="NCBI Taxonomy" id="5693"/>
    <lineage>
        <taxon>Eukaryota</taxon>
        <taxon>Discoba</taxon>
        <taxon>Euglenozoa</taxon>
        <taxon>Kinetoplastea</taxon>
        <taxon>Metakinetoplastina</taxon>
        <taxon>Trypanosomatida</taxon>
        <taxon>Trypanosomatidae</taxon>
        <taxon>Trypanosoma</taxon>
        <taxon>Schizotrypanum</taxon>
    </lineage>
</organism>
<reference evidence="2 3" key="1">
    <citation type="journal article" date="2018" name="Microb. Genom.">
        <title>Expanding an expanded genome: long-read sequencing of Trypanosoma cruzi.</title>
        <authorList>
            <person name="Berna L."/>
            <person name="Rodriguez M."/>
            <person name="Chiribao M.L."/>
            <person name="Parodi-Talice A."/>
            <person name="Pita S."/>
            <person name="Rijo G."/>
            <person name="Alvarez-Valin F."/>
            <person name="Robello C."/>
        </authorList>
    </citation>
    <scope>NUCLEOTIDE SEQUENCE [LARGE SCALE GENOMIC DNA]</scope>
    <source>
        <strain evidence="2 3">TCC</strain>
    </source>
</reference>
<dbReference type="VEuPathDB" id="TriTrypDB:TCDM_09567"/>
<dbReference type="VEuPathDB" id="TriTrypDB:TcBrA4_0051850"/>
<dbReference type="VEuPathDB" id="TriTrypDB:ECC02_007653"/>
<proteinExistence type="predicted"/>